<gene>
    <name evidence="1" type="ORF">NCTC7582_05244</name>
</gene>
<dbReference type="AlphaFoldDB" id="A0A2X1AAZ5"/>
<name>A0A2X1AAZ5_9BACI</name>
<dbReference type="RefSeq" id="WP_112118941.1">
    <property type="nucleotide sequence ID" value="NZ_UAQE01000010.1"/>
</dbReference>
<dbReference type="EMBL" id="UAQE01000010">
    <property type="protein sequence ID" value="SPU40700.1"/>
    <property type="molecule type" value="Genomic_DNA"/>
</dbReference>
<evidence type="ECO:0000313" key="2">
    <source>
        <dbReference type="Proteomes" id="UP000251431"/>
    </source>
</evidence>
<protein>
    <submittedName>
        <fullName evidence="1">Uncharacterized protein</fullName>
    </submittedName>
</protein>
<evidence type="ECO:0000313" key="1">
    <source>
        <dbReference type="EMBL" id="SPU40700.1"/>
    </source>
</evidence>
<accession>A0A2X1AAZ5</accession>
<sequence length="59" mass="6993">MAIIIPFPRIHRDYEYKIDNCAICKKILDENEETTEIFNHEGKTADYYCKTCSTSFLKK</sequence>
<organism evidence="1 2">
    <name type="scientific">Lysinibacillus capsici</name>
    <dbReference type="NCBI Taxonomy" id="2115968"/>
    <lineage>
        <taxon>Bacteria</taxon>
        <taxon>Bacillati</taxon>
        <taxon>Bacillota</taxon>
        <taxon>Bacilli</taxon>
        <taxon>Bacillales</taxon>
        <taxon>Bacillaceae</taxon>
        <taxon>Lysinibacillus</taxon>
    </lineage>
</organism>
<proteinExistence type="predicted"/>
<dbReference type="Proteomes" id="UP000251431">
    <property type="component" value="Unassembled WGS sequence"/>
</dbReference>
<reference evidence="1 2" key="1">
    <citation type="submission" date="2018-06" db="EMBL/GenBank/DDBJ databases">
        <authorList>
            <consortium name="Pathogen Informatics"/>
            <person name="Doyle S."/>
        </authorList>
    </citation>
    <scope>NUCLEOTIDE SEQUENCE [LARGE SCALE GENOMIC DNA]</scope>
    <source>
        <strain evidence="1 2">NCTC7582</strain>
    </source>
</reference>